<dbReference type="EMBL" id="NVVJ01000011">
    <property type="protein sequence ID" value="PCJ26380.1"/>
    <property type="molecule type" value="Genomic_DNA"/>
</dbReference>
<sequence>MKKQTNLVLKSSAIALAMVFASLSSWAEVPNATITGPIAADEASSGSLNMIYNATGIELAANGYIEEEYFIEGRANRYSSSELENAEILDQGHRYKTRLIVRRPESAADFNGIVVVEWVNVTGGTDKDIDWWQSGTHFIRNGYAFVVVSAQQLGIDTTQAWSEQRYAGLDTTHDGMVANDDLSYDIFSAVGKAINRVGENTAQGGVDILGGLKAEQIIATGHSQSAARLATYLNTIHPLEPVYDGVMVHGGGGRIRDDQQTKIFKIMSETDMPRRAANPQPNTNTFRQWEIAGSSHVDVPFEIEYAKVRNLREGLSPDNAQPRDQGCALPTYSHVPFRDVMNAAFEHLVVWIRDDIAPPTADPLQVAQMMPNLELARDEYGNVLGGIRLAEHVVATAKNTGMNTGSNRFCFLYGSYESFDEATLDKLYPSHEAYVNAVKEVVEQNLADGYILPYAAELTIRQAQASSIGR</sequence>
<reference evidence="4" key="1">
    <citation type="submission" date="2017-08" db="EMBL/GenBank/DDBJ databases">
        <title>A dynamic microbial community with high functional redundancy inhabits the cold, oxic subseafloor aquifer.</title>
        <authorList>
            <person name="Tully B.J."/>
            <person name="Wheat C.G."/>
            <person name="Glazer B.T."/>
            <person name="Huber J.A."/>
        </authorList>
    </citation>
    <scope>NUCLEOTIDE SEQUENCE [LARGE SCALE GENOMIC DNA]</scope>
</reference>
<dbReference type="InterPro" id="IPR045394">
    <property type="entry name" value="Abhydrolase_dom"/>
</dbReference>
<protein>
    <recommendedName>
        <fullName evidence="2">Alpha/beta hydrolase domain-containing protein</fullName>
    </recommendedName>
</protein>
<feature type="domain" description="Alpha/beta hydrolase" evidence="2">
    <location>
        <begin position="35"/>
        <end position="459"/>
    </location>
</feature>
<evidence type="ECO:0000313" key="4">
    <source>
        <dbReference type="Proteomes" id="UP000218327"/>
    </source>
</evidence>
<dbReference type="Pfam" id="PF20091">
    <property type="entry name" value="Abhydrolase_10"/>
    <property type="match status" value="1"/>
</dbReference>
<gene>
    <name evidence="3" type="ORF">COA96_05085</name>
</gene>
<proteinExistence type="predicted"/>
<name>A0A2A5B4S9_9GAMM</name>
<feature type="signal peptide" evidence="1">
    <location>
        <begin position="1"/>
        <end position="27"/>
    </location>
</feature>
<evidence type="ECO:0000256" key="1">
    <source>
        <dbReference type="SAM" id="SignalP"/>
    </source>
</evidence>
<comment type="caution">
    <text evidence="3">The sequence shown here is derived from an EMBL/GenBank/DDBJ whole genome shotgun (WGS) entry which is preliminary data.</text>
</comment>
<feature type="chain" id="PRO_5011997742" description="Alpha/beta hydrolase domain-containing protein" evidence="1">
    <location>
        <begin position="28"/>
        <end position="470"/>
    </location>
</feature>
<organism evidence="3 4">
    <name type="scientific">SAR86 cluster bacterium</name>
    <dbReference type="NCBI Taxonomy" id="2030880"/>
    <lineage>
        <taxon>Bacteria</taxon>
        <taxon>Pseudomonadati</taxon>
        <taxon>Pseudomonadota</taxon>
        <taxon>Gammaproteobacteria</taxon>
        <taxon>SAR86 cluster</taxon>
    </lineage>
</organism>
<keyword evidence="1" id="KW-0732">Signal</keyword>
<dbReference type="Proteomes" id="UP000218327">
    <property type="component" value="Unassembled WGS sequence"/>
</dbReference>
<accession>A0A2A5B4S9</accession>
<evidence type="ECO:0000259" key="2">
    <source>
        <dbReference type="Pfam" id="PF20091"/>
    </source>
</evidence>
<dbReference type="AlphaFoldDB" id="A0A2A5B4S9"/>
<evidence type="ECO:0000313" key="3">
    <source>
        <dbReference type="EMBL" id="PCJ26380.1"/>
    </source>
</evidence>